<organism evidence="1 2">
    <name type="scientific">Cricetulus griseus</name>
    <name type="common">Chinese hamster</name>
    <name type="synonym">Cricetulus barabensis griseus</name>
    <dbReference type="NCBI Taxonomy" id="10029"/>
    <lineage>
        <taxon>Eukaryota</taxon>
        <taxon>Metazoa</taxon>
        <taxon>Chordata</taxon>
        <taxon>Craniata</taxon>
        <taxon>Vertebrata</taxon>
        <taxon>Euteleostomi</taxon>
        <taxon>Mammalia</taxon>
        <taxon>Eutheria</taxon>
        <taxon>Euarchontoglires</taxon>
        <taxon>Glires</taxon>
        <taxon>Rodentia</taxon>
        <taxon>Myomorpha</taxon>
        <taxon>Muroidea</taxon>
        <taxon>Cricetidae</taxon>
        <taxon>Cricetinae</taxon>
        <taxon>Cricetulus</taxon>
    </lineage>
</organism>
<dbReference type="GlyGen" id="G3HJY4">
    <property type="glycosylation" value="1 site"/>
</dbReference>
<protein>
    <submittedName>
        <fullName evidence="1">Uncharacterized protein</fullName>
    </submittedName>
</protein>
<name>G3HJY4_CRIGR</name>
<dbReference type="AlphaFoldDB" id="G3HJY4"/>
<accession>G3HJY4</accession>
<proteinExistence type="predicted"/>
<gene>
    <name evidence="1" type="ORF">I79_010986</name>
</gene>
<sequence length="54" mass="5780">MLQGHTLWEVTLGPPLERGDAGTGVSTVWHRLQWEMEVSPEGKALATPGPGPDS</sequence>
<evidence type="ECO:0000313" key="1">
    <source>
        <dbReference type="EMBL" id="EGW01596.1"/>
    </source>
</evidence>
<dbReference type="EMBL" id="JH000442">
    <property type="protein sequence ID" value="EGW01596.1"/>
    <property type="molecule type" value="Genomic_DNA"/>
</dbReference>
<dbReference type="Proteomes" id="UP000001075">
    <property type="component" value="Unassembled WGS sequence"/>
</dbReference>
<dbReference type="InParanoid" id="G3HJY4"/>
<evidence type="ECO:0000313" key="2">
    <source>
        <dbReference type="Proteomes" id="UP000001075"/>
    </source>
</evidence>
<reference evidence="2" key="1">
    <citation type="journal article" date="2011" name="Nat. Biotechnol.">
        <title>The genomic sequence of the Chinese hamster ovary (CHO)-K1 cell line.</title>
        <authorList>
            <person name="Xu X."/>
            <person name="Nagarajan H."/>
            <person name="Lewis N.E."/>
            <person name="Pan S."/>
            <person name="Cai Z."/>
            <person name="Liu X."/>
            <person name="Chen W."/>
            <person name="Xie M."/>
            <person name="Wang W."/>
            <person name="Hammond S."/>
            <person name="Andersen M.R."/>
            <person name="Neff N."/>
            <person name="Passarelli B."/>
            <person name="Koh W."/>
            <person name="Fan H.C."/>
            <person name="Wang J."/>
            <person name="Gui Y."/>
            <person name="Lee K.H."/>
            <person name="Betenbaugh M.J."/>
            <person name="Quake S.R."/>
            <person name="Famili I."/>
            <person name="Palsson B.O."/>
            <person name="Wang J."/>
        </authorList>
    </citation>
    <scope>NUCLEOTIDE SEQUENCE [LARGE SCALE GENOMIC DNA]</scope>
    <source>
        <strain evidence="2">CHO K1 cell line</strain>
    </source>
</reference>